<proteinExistence type="predicted"/>
<comment type="caution">
    <text evidence="1">The sequence shown here is derived from an EMBL/GenBank/DDBJ whole genome shotgun (WGS) entry which is preliminary data.</text>
</comment>
<sequence>MSNWKQYVSVTSIKILKNNYAIGGLKRESRFGSEKRSDL</sequence>
<evidence type="ECO:0000313" key="2">
    <source>
        <dbReference type="Proteomes" id="UP000561681"/>
    </source>
</evidence>
<dbReference type="AlphaFoldDB" id="A0A7W7NAL2"/>
<protein>
    <submittedName>
        <fullName evidence="1">Uncharacterized protein</fullName>
    </submittedName>
</protein>
<accession>A0A7W7NAL2</accession>
<name>A0A7W7NAL2_9FLAO</name>
<evidence type="ECO:0000313" key="1">
    <source>
        <dbReference type="EMBL" id="MBB4804634.1"/>
    </source>
</evidence>
<reference evidence="1 2" key="1">
    <citation type="submission" date="2020-08" db="EMBL/GenBank/DDBJ databases">
        <title>Functional genomics of gut bacteria from endangered species of beetles.</title>
        <authorList>
            <person name="Carlos-Shanley C."/>
        </authorList>
    </citation>
    <scope>NUCLEOTIDE SEQUENCE [LARGE SCALE GENOMIC DNA]</scope>
    <source>
        <strain evidence="1 2">S00142</strain>
    </source>
</reference>
<dbReference type="Proteomes" id="UP000561681">
    <property type="component" value="Unassembled WGS sequence"/>
</dbReference>
<organism evidence="1 2">
    <name type="scientific">Flavobacterium nitrogenifigens</name>
    <dbReference type="NCBI Taxonomy" id="1617283"/>
    <lineage>
        <taxon>Bacteria</taxon>
        <taxon>Pseudomonadati</taxon>
        <taxon>Bacteroidota</taxon>
        <taxon>Flavobacteriia</taxon>
        <taxon>Flavobacteriales</taxon>
        <taxon>Flavobacteriaceae</taxon>
        <taxon>Flavobacterium</taxon>
    </lineage>
</organism>
<gene>
    <name evidence="1" type="ORF">HNP37_004731</name>
</gene>
<keyword evidence="2" id="KW-1185">Reference proteome</keyword>
<dbReference type="EMBL" id="JACHLD010000012">
    <property type="protein sequence ID" value="MBB4804634.1"/>
    <property type="molecule type" value="Genomic_DNA"/>
</dbReference>